<dbReference type="GO" id="GO:0006412">
    <property type="term" value="P:translation"/>
    <property type="evidence" value="ECO:0007669"/>
    <property type="project" value="UniProtKB-UniRule"/>
</dbReference>
<dbReference type="Gene3D" id="3.30.70.600">
    <property type="entry name" value="Ribosomal protein S10 domain"/>
    <property type="match status" value="1"/>
</dbReference>
<evidence type="ECO:0000256" key="5">
    <source>
        <dbReference type="HAMAP-Rule" id="MF_00508"/>
    </source>
</evidence>
<reference evidence="7" key="1">
    <citation type="journal article" date="2020" name="mSystems">
        <title>Genome- and Community-Level Interaction Insights into Carbon Utilization and Element Cycling Functions of Hydrothermarchaeota in Hydrothermal Sediment.</title>
        <authorList>
            <person name="Zhou Z."/>
            <person name="Liu Y."/>
            <person name="Xu W."/>
            <person name="Pan J."/>
            <person name="Luo Z.H."/>
            <person name="Li M."/>
        </authorList>
    </citation>
    <scope>NUCLEOTIDE SEQUENCE [LARGE SCALE GENOMIC DNA]</scope>
    <source>
        <strain evidence="7">SpSt-732</strain>
    </source>
</reference>
<dbReference type="FunFam" id="3.30.70.600:FF:000004">
    <property type="entry name" value="30S ribosomal protein S10"/>
    <property type="match status" value="1"/>
</dbReference>
<organism evidence="7">
    <name type="scientific">Ignisphaera aggregans</name>
    <dbReference type="NCBI Taxonomy" id="334771"/>
    <lineage>
        <taxon>Archaea</taxon>
        <taxon>Thermoproteota</taxon>
        <taxon>Thermoprotei</taxon>
        <taxon>Desulfurococcales</taxon>
        <taxon>Desulfurococcaceae</taxon>
        <taxon>Ignisphaera</taxon>
    </lineage>
</organism>
<keyword evidence="2 5" id="KW-0689">Ribosomal protein</keyword>
<evidence type="ECO:0000256" key="2">
    <source>
        <dbReference type="ARBA" id="ARBA00022980"/>
    </source>
</evidence>
<dbReference type="InterPro" id="IPR005729">
    <property type="entry name" value="Ribosomal_uS10_euk/arc"/>
</dbReference>
<dbReference type="HAMAP" id="MF_00508">
    <property type="entry name" value="Ribosomal_uS10"/>
    <property type="match status" value="1"/>
</dbReference>
<dbReference type="NCBIfam" id="TIGR01046">
    <property type="entry name" value="uS10_euk_arch"/>
    <property type="match status" value="1"/>
</dbReference>
<dbReference type="SMART" id="SM01403">
    <property type="entry name" value="Ribosomal_S10"/>
    <property type="match status" value="1"/>
</dbReference>
<evidence type="ECO:0000256" key="1">
    <source>
        <dbReference type="ARBA" id="ARBA00007102"/>
    </source>
</evidence>
<protein>
    <recommendedName>
        <fullName evidence="4 5">Small ribosomal subunit protein uS10</fullName>
    </recommendedName>
</protein>
<accession>A0A7C4BBS6</accession>
<dbReference type="InterPro" id="IPR001848">
    <property type="entry name" value="Ribosomal_uS10"/>
</dbReference>
<comment type="similarity">
    <text evidence="1 5">Belongs to the universal ribosomal protein uS10 family.</text>
</comment>
<comment type="function">
    <text evidence="5">Involved in the binding of tRNA to the ribosomes.</text>
</comment>
<dbReference type="InterPro" id="IPR036838">
    <property type="entry name" value="Ribosomal_uS10_dom_sf"/>
</dbReference>
<dbReference type="EMBL" id="DTFF01000022">
    <property type="protein sequence ID" value="HGI87260.1"/>
    <property type="molecule type" value="Genomic_DNA"/>
</dbReference>
<evidence type="ECO:0000259" key="6">
    <source>
        <dbReference type="SMART" id="SM01403"/>
    </source>
</evidence>
<dbReference type="Pfam" id="PF00338">
    <property type="entry name" value="Ribosomal_S10"/>
    <property type="match status" value="1"/>
</dbReference>
<dbReference type="InterPro" id="IPR027486">
    <property type="entry name" value="Ribosomal_uS10_dom"/>
</dbReference>
<name>A0A7C4BBS6_9CREN</name>
<evidence type="ECO:0000256" key="3">
    <source>
        <dbReference type="ARBA" id="ARBA00023274"/>
    </source>
</evidence>
<dbReference type="AlphaFoldDB" id="A0A7C4BBS6"/>
<comment type="subunit">
    <text evidence="5">Part of the 30S ribosomal subunit.</text>
</comment>
<gene>
    <name evidence="5" type="primary">rps10</name>
    <name evidence="7" type="ORF">ENV14_02520</name>
</gene>
<proteinExistence type="inferred from homology"/>
<dbReference type="PANTHER" id="PTHR11700">
    <property type="entry name" value="30S RIBOSOMAL PROTEIN S10 FAMILY MEMBER"/>
    <property type="match status" value="1"/>
</dbReference>
<comment type="caution">
    <text evidence="7">The sequence shown here is derived from an EMBL/GenBank/DDBJ whole genome shotgun (WGS) entry which is preliminary data.</text>
</comment>
<keyword evidence="3 5" id="KW-0687">Ribonucleoprotein</keyword>
<dbReference type="GO" id="GO:0015935">
    <property type="term" value="C:small ribosomal subunit"/>
    <property type="evidence" value="ECO:0007669"/>
    <property type="project" value="UniProtKB-UniRule"/>
</dbReference>
<feature type="domain" description="Small ribosomal subunit protein uS10" evidence="6">
    <location>
        <begin position="6"/>
        <end position="100"/>
    </location>
</feature>
<dbReference type="SUPFAM" id="SSF54999">
    <property type="entry name" value="Ribosomal protein S10"/>
    <property type="match status" value="1"/>
</dbReference>
<dbReference type="GO" id="GO:0000049">
    <property type="term" value="F:tRNA binding"/>
    <property type="evidence" value="ECO:0007669"/>
    <property type="project" value="UniProtKB-UniRule"/>
</dbReference>
<evidence type="ECO:0000256" key="4">
    <source>
        <dbReference type="ARBA" id="ARBA00035162"/>
    </source>
</evidence>
<dbReference type="GO" id="GO:0003735">
    <property type="term" value="F:structural constituent of ribosome"/>
    <property type="evidence" value="ECO:0007669"/>
    <property type="project" value="UniProtKB-UniRule"/>
</dbReference>
<evidence type="ECO:0000313" key="7">
    <source>
        <dbReference type="EMBL" id="HGI87260.1"/>
    </source>
</evidence>
<dbReference type="PRINTS" id="PR00971">
    <property type="entry name" value="RIBOSOMALS10"/>
</dbReference>
<sequence length="104" mass="12156">MSSVVRIRLWSTDPNNLNYVVSQIVDIAKKAGVRIKGPIPLPVKRLAIPVPRLPHGEGSKVWDKWELRIHKRLIDIEANEYVIRQIMRVRVPENVYIEIEIKRK</sequence>